<protein>
    <submittedName>
        <fullName evidence="3">Uncharacterized protein</fullName>
    </submittedName>
</protein>
<accession>A0A506XZ42</accession>
<feature type="region of interest" description="Disordered" evidence="1">
    <location>
        <begin position="203"/>
        <end position="266"/>
    </location>
</feature>
<dbReference type="AlphaFoldDB" id="A0A506XZ42"/>
<sequence>MSDGRTPHDDDDPLGLGFGDTDPAGVPAAADGSAEPPPTEPLAAGDRPWTPAEGTSAADAAATVSPATSGDAPTTADPFPWLNDAAGASGPAGAGADAASPANDDVTQVFGAVPPTTPPSQAATTVYPTGYATPGAGAAAETTATRFDPNLFTPLASTGGDDEPDEDDGPSKKPLIVLGSIGGVLVIGIAILLIVLFTRGSGDAEKDSATGEVSSKPSTSTSASPSKSASPSASATPSATPSDPPSSAPPTKAPTTAPPVAKPTINSFTANPTQIVCASNSATEEVTLSWSVSAQYVSIDGASPIPSDSQPPAMPFNCSEGTHTYTLTAYNPGTDVTAQKSVRVTSIISAPPADPDPGIEG</sequence>
<name>A0A506XZ42_9MICO</name>
<evidence type="ECO:0000256" key="1">
    <source>
        <dbReference type="SAM" id="MobiDB-lite"/>
    </source>
</evidence>
<dbReference type="Proteomes" id="UP000316252">
    <property type="component" value="Unassembled WGS sequence"/>
</dbReference>
<evidence type="ECO:0000313" key="4">
    <source>
        <dbReference type="Proteomes" id="UP000316252"/>
    </source>
</evidence>
<comment type="caution">
    <text evidence="3">The sequence shown here is derived from an EMBL/GenBank/DDBJ whole genome shotgun (WGS) entry which is preliminary data.</text>
</comment>
<reference evidence="3 4" key="1">
    <citation type="submission" date="2019-06" db="EMBL/GenBank/DDBJ databases">
        <authorList>
            <person name="Li F."/>
        </authorList>
    </citation>
    <scope>NUCLEOTIDE SEQUENCE [LARGE SCALE GENOMIC DNA]</scope>
    <source>
        <strain evidence="3 4">10F1D-1</strain>
    </source>
</reference>
<keyword evidence="2" id="KW-0812">Transmembrane</keyword>
<feature type="compositionally biased region" description="Low complexity" evidence="1">
    <location>
        <begin position="83"/>
        <end position="105"/>
    </location>
</feature>
<feature type="region of interest" description="Disordered" evidence="1">
    <location>
        <begin position="1"/>
        <end position="174"/>
    </location>
</feature>
<evidence type="ECO:0000313" key="3">
    <source>
        <dbReference type="EMBL" id="TPW74537.1"/>
    </source>
</evidence>
<evidence type="ECO:0000256" key="2">
    <source>
        <dbReference type="SAM" id="Phobius"/>
    </source>
</evidence>
<dbReference type="OrthoDB" id="10016964at2"/>
<keyword evidence="4" id="KW-1185">Reference proteome</keyword>
<feature type="transmembrane region" description="Helical" evidence="2">
    <location>
        <begin position="175"/>
        <end position="197"/>
    </location>
</feature>
<keyword evidence="2" id="KW-0472">Membrane</keyword>
<feature type="compositionally biased region" description="Pro residues" evidence="1">
    <location>
        <begin position="242"/>
        <end position="261"/>
    </location>
</feature>
<feature type="compositionally biased region" description="Low complexity" evidence="1">
    <location>
        <begin position="214"/>
        <end position="241"/>
    </location>
</feature>
<gene>
    <name evidence="3" type="ORF">FJ657_13125</name>
</gene>
<keyword evidence="2" id="KW-1133">Transmembrane helix</keyword>
<organism evidence="3 4">
    <name type="scientific">Schumannella soli</name>
    <dbReference type="NCBI Taxonomy" id="2590779"/>
    <lineage>
        <taxon>Bacteria</taxon>
        <taxon>Bacillati</taxon>
        <taxon>Actinomycetota</taxon>
        <taxon>Actinomycetes</taxon>
        <taxon>Micrococcales</taxon>
        <taxon>Microbacteriaceae</taxon>
        <taxon>Schumannella</taxon>
    </lineage>
</organism>
<proteinExistence type="predicted"/>
<dbReference type="RefSeq" id="WP_141164175.1">
    <property type="nucleotide sequence ID" value="NZ_VHQG01000004.1"/>
</dbReference>
<dbReference type="EMBL" id="VHQG01000004">
    <property type="protein sequence ID" value="TPW74537.1"/>
    <property type="molecule type" value="Genomic_DNA"/>
</dbReference>
<feature type="compositionally biased region" description="Low complexity" evidence="1">
    <location>
        <begin position="119"/>
        <end position="145"/>
    </location>
</feature>
<feature type="compositionally biased region" description="Low complexity" evidence="1">
    <location>
        <begin position="52"/>
        <end position="69"/>
    </location>
</feature>